<proteinExistence type="predicted"/>
<reference evidence="2 3" key="1">
    <citation type="submission" date="2016-02" db="EMBL/GenBank/DDBJ databases">
        <title>Anaerosporomusa subterraneum gen. nov., sp. nov., a spore-forming obligate anaerobe isolated from saprolite.</title>
        <authorList>
            <person name="Choi J.K."/>
            <person name="Shah M."/>
            <person name="Yee N."/>
        </authorList>
    </citation>
    <scope>NUCLEOTIDE SEQUENCE [LARGE SCALE GENOMIC DNA]</scope>
    <source>
        <strain evidence="2 3">RU4</strain>
    </source>
</reference>
<sequence>MYKLIIGNVRIAIHDDAIPREKAIAAAQEAVQKAGRAGKHLSQIDIFQSDEGISVKTIEKAGARASRKTLKQSMYDSILAAAKENLASSAAGPDSWTDDDSGQQWHGSEVEAARSQILTELSAWLKQS</sequence>
<dbReference type="AlphaFoldDB" id="A0A154BV95"/>
<dbReference type="EMBL" id="LSGP01000013">
    <property type="protein sequence ID" value="KYZ77408.1"/>
    <property type="molecule type" value="Genomic_DNA"/>
</dbReference>
<dbReference type="RefSeq" id="WP_066239692.1">
    <property type="nucleotide sequence ID" value="NZ_LSGP01000013.1"/>
</dbReference>
<evidence type="ECO:0000256" key="1">
    <source>
        <dbReference type="SAM" id="MobiDB-lite"/>
    </source>
</evidence>
<keyword evidence="3" id="KW-1185">Reference proteome</keyword>
<gene>
    <name evidence="2" type="ORF">AXX12_04645</name>
</gene>
<dbReference type="OrthoDB" id="1634011at2"/>
<comment type="caution">
    <text evidence="2">The sequence shown here is derived from an EMBL/GenBank/DDBJ whole genome shotgun (WGS) entry which is preliminary data.</text>
</comment>
<feature type="region of interest" description="Disordered" evidence="1">
    <location>
        <begin position="89"/>
        <end position="110"/>
    </location>
</feature>
<evidence type="ECO:0000313" key="3">
    <source>
        <dbReference type="Proteomes" id="UP000076268"/>
    </source>
</evidence>
<accession>A0A154BV95</accession>
<protein>
    <submittedName>
        <fullName evidence="2">Uncharacterized protein</fullName>
    </submittedName>
</protein>
<name>A0A154BV95_ANASB</name>
<dbReference type="Proteomes" id="UP000076268">
    <property type="component" value="Unassembled WGS sequence"/>
</dbReference>
<evidence type="ECO:0000313" key="2">
    <source>
        <dbReference type="EMBL" id="KYZ77408.1"/>
    </source>
</evidence>
<organism evidence="2 3">
    <name type="scientific">Anaerosporomusa subterranea</name>
    <dbReference type="NCBI Taxonomy" id="1794912"/>
    <lineage>
        <taxon>Bacteria</taxon>
        <taxon>Bacillati</taxon>
        <taxon>Bacillota</taxon>
        <taxon>Negativicutes</taxon>
        <taxon>Acetonemataceae</taxon>
        <taxon>Anaerosporomusa</taxon>
    </lineage>
</organism>